<feature type="domain" description="HTH araC/xylS-type" evidence="4">
    <location>
        <begin position="215"/>
        <end position="313"/>
    </location>
</feature>
<evidence type="ECO:0000313" key="5">
    <source>
        <dbReference type="EMBL" id="SNR69807.1"/>
    </source>
</evidence>
<reference evidence="5 6" key="1">
    <citation type="submission" date="2017-06" db="EMBL/GenBank/DDBJ databases">
        <authorList>
            <person name="Kim H.J."/>
            <person name="Triplett B.A."/>
        </authorList>
    </citation>
    <scope>NUCLEOTIDE SEQUENCE [LARGE SCALE GENOMIC DNA]</scope>
    <source>
        <strain evidence="5 6">DSM 13116</strain>
    </source>
</reference>
<protein>
    <submittedName>
        <fullName evidence="5">Helix-turn-helix domain-containing protein</fullName>
    </submittedName>
</protein>
<dbReference type="EMBL" id="FZOC01000001">
    <property type="protein sequence ID" value="SNR69807.1"/>
    <property type="molecule type" value="Genomic_DNA"/>
</dbReference>
<dbReference type="SMART" id="SM00342">
    <property type="entry name" value="HTH_ARAC"/>
    <property type="match status" value="1"/>
</dbReference>
<dbReference type="AlphaFoldDB" id="A0A238YF87"/>
<proteinExistence type="predicted"/>
<dbReference type="PROSITE" id="PS00041">
    <property type="entry name" value="HTH_ARAC_FAMILY_1"/>
    <property type="match status" value="1"/>
</dbReference>
<sequence>MSAMSVFAPTSFFGDRERKISIRPGIDIRLGDFRLERPGVFPFRSSCGTCELAFVLSGTIRNRIRDVEQEVVVPPRYAAVWAPPSREGIHGCAPGEDIRFACISIQCSLFDSLGANLGLSAVWEKVGADHRLFPMNVAMQAAVQQIFLCPYRGRAGMVFLEAKALELISHIMSELNPDPLGFPGCPCGPNSPNAGPNSAAPAGNFPALAGTSQFRHVRRILQENMVSPPSLAELAARAGLSVTTLTRGFRKIYGVSVFEFLRSERLEKAKMLLESGEANVTEATYAVGFSSPAHLTRLFSRRFGISPSALRRNVSTLHSDS</sequence>
<evidence type="ECO:0000256" key="3">
    <source>
        <dbReference type="ARBA" id="ARBA00023163"/>
    </source>
</evidence>
<dbReference type="Pfam" id="PF12833">
    <property type="entry name" value="HTH_18"/>
    <property type="match status" value="1"/>
</dbReference>
<dbReference type="InterPro" id="IPR009057">
    <property type="entry name" value="Homeodomain-like_sf"/>
</dbReference>
<evidence type="ECO:0000313" key="6">
    <source>
        <dbReference type="Proteomes" id="UP000198324"/>
    </source>
</evidence>
<dbReference type="RefSeq" id="WP_179216876.1">
    <property type="nucleotide sequence ID" value="NZ_FZOC01000001.1"/>
</dbReference>
<keyword evidence="1" id="KW-0805">Transcription regulation</keyword>
<dbReference type="Gene3D" id="1.10.10.60">
    <property type="entry name" value="Homeodomain-like"/>
    <property type="match status" value="2"/>
</dbReference>
<dbReference type="Proteomes" id="UP000198324">
    <property type="component" value="Unassembled WGS sequence"/>
</dbReference>
<evidence type="ECO:0000259" key="4">
    <source>
        <dbReference type="PROSITE" id="PS01124"/>
    </source>
</evidence>
<organism evidence="5 6">
    <name type="scientific">Humidesulfovibrio mexicanus</name>
    <dbReference type="NCBI Taxonomy" id="147047"/>
    <lineage>
        <taxon>Bacteria</taxon>
        <taxon>Pseudomonadati</taxon>
        <taxon>Thermodesulfobacteriota</taxon>
        <taxon>Desulfovibrionia</taxon>
        <taxon>Desulfovibrionales</taxon>
        <taxon>Desulfovibrionaceae</taxon>
        <taxon>Humidesulfovibrio</taxon>
    </lineage>
</organism>
<dbReference type="GO" id="GO:0003700">
    <property type="term" value="F:DNA-binding transcription factor activity"/>
    <property type="evidence" value="ECO:0007669"/>
    <property type="project" value="InterPro"/>
</dbReference>
<evidence type="ECO:0000256" key="2">
    <source>
        <dbReference type="ARBA" id="ARBA00023125"/>
    </source>
</evidence>
<dbReference type="GO" id="GO:0043565">
    <property type="term" value="F:sequence-specific DNA binding"/>
    <property type="evidence" value="ECO:0007669"/>
    <property type="project" value="InterPro"/>
</dbReference>
<dbReference type="PANTHER" id="PTHR47893">
    <property type="entry name" value="REGULATORY PROTEIN PCHR"/>
    <property type="match status" value="1"/>
</dbReference>
<keyword evidence="2" id="KW-0238">DNA-binding</keyword>
<keyword evidence="6" id="KW-1185">Reference proteome</keyword>
<dbReference type="InterPro" id="IPR053142">
    <property type="entry name" value="PchR_regulatory_protein"/>
</dbReference>
<dbReference type="SUPFAM" id="SSF46689">
    <property type="entry name" value="Homeodomain-like"/>
    <property type="match status" value="2"/>
</dbReference>
<evidence type="ECO:0000256" key="1">
    <source>
        <dbReference type="ARBA" id="ARBA00023015"/>
    </source>
</evidence>
<keyword evidence="3" id="KW-0804">Transcription</keyword>
<accession>A0A238YF87</accession>
<name>A0A238YF87_9BACT</name>
<dbReference type="PROSITE" id="PS01124">
    <property type="entry name" value="HTH_ARAC_FAMILY_2"/>
    <property type="match status" value="1"/>
</dbReference>
<dbReference type="PANTHER" id="PTHR47893:SF1">
    <property type="entry name" value="REGULATORY PROTEIN PCHR"/>
    <property type="match status" value="1"/>
</dbReference>
<gene>
    <name evidence="5" type="ORF">SAMN04488503_0934</name>
</gene>
<dbReference type="InterPro" id="IPR018062">
    <property type="entry name" value="HTH_AraC-typ_CS"/>
</dbReference>
<dbReference type="InterPro" id="IPR018060">
    <property type="entry name" value="HTH_AraC"/>
</dbReference>